<protein>
    <recommendedName>
        <fullName evidence="19">Protein kinase domain-containing protein</fullName>
    </recommendedName>
</protein>
<dbReference type="PANTHER" id="PTHR27003:SF451">
    <property type="entry name" value="PROTEIN KINASE DOMAIN-CONTAINING PROTEIN"/>
    <property type="match status" value="1"/>
</dbReference>
<dbReference type="GO" id="GO:0005524">
    <property type="term" value="F:ATP binding"/>
    <property type="evidence" value="ECO:0007669"/>
    <property type="project" value="UniProtKB-UniRule"/>
</dbReference>
<dbReference type="OrthoDB" id="4062651at2759"/>
<dbReference type="InterPro" id="IPR000719">
    <property type="entry name" value="Prot_kinase_dom"/>
</dbReference>
<dbReference type="OMA" id="SEFCFPY"/>
<dbReference type="SUPFAM" id="SSF56112">
    <property type="entry name" value="Protein kinase-like (PK-like)"/>
    <property type="match status" value="1"/>
</dbReference>
<accession>A0A7N2R527</accession>
<dbReference type="PROSITE" id="PS00107">
    <property type="entry name" value="PROTEIN_KINASE_ATP"/>
    <property type="match status" value="1"/>
</dbReference>
<keyword evidence="4" id="KW-1003">Cell membrane</keyword>
<evidence type="ECO:0000256" key="16">
    <source>
        <dbReference type="PROSITE-ProRule" id="PRU10141"/>
    </source>
</evidence>
<evidence type="ECO:0000256" key="9">
    <source>
        <dbReference type="ARBA" id="ARBA00022741"/>
    </source>
</evidence>
<organism evidence="20 21">
    <name type="scientific">Quercus lobata</name>
    <name type="common">Valley oak</name>
    <dbReference type="NCBI Taxonomy" id="97700"/>
    <lineage>
        <taxon>Eukaryota</taxon>
        <taxon>Viridiplantae</taxon>
        <taxon>Streptophyta</taxon>
        <taxon>Embryophyta</taxon>
        <taxon>Tracheophyta</taxon>
        <taxon>Spermatophyta</taxon>
        <taxon>Magnoliopsida</taxon>
        <taxon>eudicotyledons</taxon>
        <taxon>Gunneridae</taxon>
        <taxon>Pentapetalae</taxon>
        <taxon>rosids</taxon>
        <taxon>fabids</taxon>
        <taxon>Fagales</taxon>
        <taxon>Fagaceae</taxon>
        <taxon>Quercus</taxon>
    </lineage>
</organism>
<keyword evidence="9 16" id="KW-0547">Nucleotide-binding</keyword>
<evidence type="ECO:0000256" key="5">
    <source>
        <dbReference type="ARBA" id="ARBA00022527"/>
    </source>
</evidence>
<evidence type="ECO:0000256" key="15">
    <source>
        <dbReference type="ARBA" id="ARBA00023180"/>
    </source>
</evidence>
<comment type="similarity">
    <text evidence="17">Belongs to the protein kinase superfamily.</text>
</comment>
<reference evidence="20" key="2">
    <citation type="submission" date="2021-01" db="UniProtKB">
        <authorList>
            <consortium name="EnsemblPlants"/>
        </authorList>
    </citation>
    <scope>IDENTIFICATION</scope>
</reference>
<reference evidence="20 21" key="1">
    <citation type="journal article" date="2016" name="G3 (Bethesda)">
        <title>First Draft Assembly and Annotation of the Genome of a California Endemic Oak Quercus lobata Nee (Fagaceae).</title>
        <authorList>
            <person name="Sork V.L."/>
            <person name="Fitz-Gibbon S.T."/>
            <person name="Puiu D."/>
            <person name="Crepeau M."/>
            <person name="Gugger P.F."/>
            <person name="Sherman R."/>
            <person name="Stevens K."/>
            <person name="Langley C.H."/>
            <person name="Pellegrini M."/>
            <person name="Salzberg S.L."/>
        </authorList>
    </citation>
    <scope>NUCLEOTIDE SEQUENCE [LARGE SCALE GENOMIC DNA]</scope>
    <source>
        <strain evidence="20 21">cv. SW786</strain>
    </source>
</reference>
<dbReference type="EnsemblPlants" id="QL05p053159:mrna">
    <property type="protein sequence ID" value="QL05p053159:mrna:CDS:1"/>
    <property type="gene ID" value="QL05p053159"/>
</dbReference>
<dbReference type="GO" id="GO:0005886">
    <property type="term" value="C:plasma membrane"/>
    <property type="evidence" value="ECO:0007669"/>
    <property type="project" value="UniProtKB-SubCell"/>
</dbReference>
<dbReference type="FunFam" id="1.10.510.10:FF:000240">
    <property type="entry name" value="Lectin-domain containing receptor kinase A4.3"/>
    <property type="match status" value="1"/>
</dbReference>
<comment type="similarity">
    <text evidence="2">In the N-terminal section; belongs to the leguminous lectin family.</text>
</comment>
<evidence type="ECO:0000256" key="18">
    <source>
        <dbReference type="SAM" id="MobiDB-lite"/>
    </source>
</evidence>
<keyword evidence="11 16" id="KW-0067">ATP-binding</keyword>
<dbReference type="FunFam" id="3.30.200.20:FF:000039">
    <property type="entry name" value="receptor-like protein kinase FERONIA"/>
    <property type="match status" value="1"/>
</dbReference>
<dbReference type="AlphaFoldDB" id="A0A7N2R527"/>
<dbReference type="PROSITE" id="PS00108">
    <property type="entry name" value="PROTEIN_KINASE_ST"/>
    <property type="match status" value="1"/>
</dbReference>
<evidence type="ECO:0000256" key="14">
    <source>
        <dbReference type="ARBA" id="ARBA00023170"/>
    </source>
</evidence>
<evidence type="ECO:0000256" key="17">
    <source>
        <dbReference type="RuleBase" id="RU000304"/>
    </source>
</evidence>
<keyword evidence="14" id="KW-0675">Receptor</keyword>
<dbReference type="PANTHER" id="PTHR27003">
    <property type="entry name" value="OS07G0166700 PROTEIN"/>
    <property type="match status" value="1"/>
</dbReference>
<evidence type="ECO:0000256" key="13">
    <source>
        <dbReference type="ARBA" id="ARBA00023136"/>
    </source>
</evidence>
<dbReference type="GO" id="GO:0002229">
    <property type="term" value="P:defense response to oomycetes"/>
    <property type="evidence" value="ECO:0007669"/>
    <property type="project" value="UniProtKB-ARBA"/>
</dbReference>
<dbReference type="RefSeq" id="XP_030972783.1">
    <property type="nucleotide sequence ID" value="XM_031116923.1"/>
</dbReference>
<dbReference type="InterPro" id="IPR045272">
    <property type="entry name" value="ANXUR1/2-like"/>
</dbReference>
<evidence type="ECO:0000256" key="11">
    <source>
        <dbReference type="ARBA" id="ARBA00022840"/>
    </source>
</evidence>
<dbReference type="GO" id="GO:0004674">
    <property type="term" value="F:protein serine/threonine kinase activity"/>
    <property type="evidence" value="ECO:0007669"/>
    <property type="project" value="UniProtKB-KW"/>
</dbReference>
<dbReference type="Gene3D" id="1.10.510.10">
    <property type="entry name" value="Transferase(Phosphotransferase) domain 1"/>
    <property type="match status" value="1"/>
</dbReference>
<dbReference type="SMART" id="SM00220">
    <property type="entry name" value="S_TKc"/>
    <property type="match status" value="1"/>
</dbReference>
<keyword evidence="5 17" id="KW-0723">Serine/threonine-protein kinase</keyword>
<gene>
    <name evidence="20" type="primary">LOC115992696</name>
</gene>
<keyword evidence="6" id="KW-0808">Transferase</keyword>
<feature type="region of interest" description="Disordered" evidence="18">
    <location>
        <begin position="372"/>
        <end position="395"/>
    </location>
</feature>
<evidence type="ECO:0000256" key="12">
    <source>
        <dbReference type="ARBA" id="ARBA00022989"/>
    </source>
</evidence>
<dbReference type="InterPro" id="IPR008271">
    <property type="entry name" value="Ser/Thr_kinase_AS"/>
</dbReference>
<evidence type="ECO:0000313" key="21">
    <source>
        <dbReference type="Proteomes" id="UP000594261"/>
    </source>
</evidence>
<comment type="subcellular location">
    <subcellularLocation>
        <location evidence="1">Cell membrane</location>
        <topology evidence="1">Single-pass type I membrane protein</topology>
    </subcellularLocation>
</comment>
<proteinExistence type="inferred from homology"/>
<dbReference type="GeneID" id="115992696"/>
<dbReference type="Gramene" id="QL05p053159:mrna">
    <property type="protein sequence ID" value="QL05p053159:mrna:CDS:1"/>
    <property type="gene ID" value="QL05p053159"/>
</dbReference>
<evidence type="ECO:0000256" key="10">
    <source>
        <dbReference type="ARBA" id="ARBA00022777"/>
    </source>
</evidence>
<sequence>MEGVSKLFRTFWKRSKPKPSSPLPEGLCHQFSLAEMKIATNNFDDKLLVGEGGFGRVYKGFIDDCNRTVAIKRLKLKPGQDLRKNLRTEMVLLCQLHHPNLVRLIGYCIDEGMNIVYEFIVNGDLSRKLFRDYHDRLSWKQRLKICVGVARALHYLHTGVKQTIIHGDVKPANILLDKNWEAKLSDFRMSNMLSPGFKFMEIGGDTDTTICGTLGYMDPQYVFTQRLTDKSDVHSFGVVLLEVLCGRKAFELMEEPHFLPEWVKKCKREGTINKIIDPYLMGKIAPECFKIYVGIAISCVRINGEARPTMGEVELILEHALELQQSADAAMKDVDPTGDVCIYPIDEYTCNVSSGEASPLIFETYSSSMPELEEFSSDSDRSREYILNSATPNDQ</sequence>
<feature type="binding site" evidence="16">
    <location>
        <position position="72"/>
    </location>
    <ligand>
        <name>ATP</name>
        <dbReference type="ChEBI" id="CHEBI:30616"/>
    </ligand>
</feature>
<keyword evidence="8" id="KW-0732">Signal</keyword>
<evidence type="ECO:0000256" key="4">
    <source>
        <dbReference type="ARBA" id="ARBA00022475"/>
    </source>
</evidence>
<dbReference type="EMBL" id="LRBV02000005">
    <property type="status" value="NOT_ANNOTATED_CDS"/>
    <property type="molecule type" value="Genomic_DNA"/>
</dbReference>
<feature type="domain" description="Protein kinase" evidence="19">
    <location>
        <begin position="43"/>
        <end position="322"/>
    </location>
</feature>
<dbReference type="PROSITE" id="PS50011">
    <property type="entry name" value="PROTEIN_KINASE_DOM"/>
    <property type="match status" value="1"/>
</dbReference>
<evidence type="ECO:0000256" key="8">
    <source>
        <dbReference type="ARBA" id="ARBA00022729"/>
    </source>
</evidence>
<evidence type="ECO:0000256" key="7">
    <source>
        <dbReference type="ARBA" id="ARBA00022692"/>
    </source>
</evidence>
<evidence type="ECO:0000313" key="20">
    <source>
        <dbReference type="EnsemblPlants" id="QL05p053159:mrna:CDS:1"/>
    </source>
</evidence>
<dbReference type="InterPro" id="IPR011009">
    <property type="entry name" value="Kinase-like_dom_sf"/>
</dbReference>
<keyword evidence="15" id="KW-0325">Glycoprotein</keyword>
<dbReference type="RefSeq" id="XP_030972784.1">
    <property type="nucleotide sequence ID" value="XM_031116924.1"/>
</dbReference>
<keyword evidence="13" id="KW-0472">Membrane</keyword>
<name>A0A7N2R527_QUELO</name>
<dbReference type="InterPro" id="IPR017441">
    <property type="entry name" value="Protein_kinase_ATP_BS"/>
</dbReference>
<dbReference type="Proteomes" id="UP000594261">
    <property type="component" value="Chromosome 5"/>
</dbReference>
<evidence type="ECO:0000256" key="6">
    <source>
        <dbReference type="ARBA" id="ARBA00022679"/>
    </source>
</evidence>
<dbReference type="Gene3D" id="3.30.200.20">
    <property type="entry name" value="Phosphorylase Kinase, domain 1"/>
    <property type="match status" value="1"/>
</dbReference>
<dbReference type="InParanoid" id="A0A7N2R527"/>
<dbReference type="Pfam" id="PF00069">
    <property type="entry name" value="Pkinase"/>
    <property type="match status" value="1"/>
</dbReference>
<keyword evidence="10" id="KW-0418">Kinase</keyword>
<dbReference type="KEGG" id="qlo:115992696"/>
<keyword evidence="7" id="KW-0812">Transmembrane</keyword>
<evidence type="ECO:0000259" key="19">
    <source>
        <dbReference type="PROSITE" id="PS50011"/>
    </source>
</evidence>
<evidence type="ECO:0000256" key="1">
    <source>
        <dbReference type="ARBA" id="ARBA00004251"/>
    </source>
</evidence>
<dbReference type="GO" id="GO:0009506">
    <property type="term" value="C:plasmodesma"/>
    <property type="evidence" value="ECO:0007669"/>
    <property type="project" value="TreeGrafter"/>
</dbReference>
<evidence type="ECO:0000256" key="3">
    <source>
        <dbReference type="ARBA" id="ARBA00010217"/>
    </source>
</evidence>
<comment type="similarity">
    <text evidence="3">In the C-terminal section; belongs to the protein kinase superfamily. Ser/Thr protein kinase family.</text>
</comment>
<keyword evidence="12" id="KW-1133">Transmembrane helix</keyword>
<dbReference type="GO" id="GO:0004714">
    <property type="term" value="F:transmembrane receptor protein tyrosine kinase activity"/>
    <property type="evidence" value="ECO:0007669"/>
    <property type="project" value="InterPro"/>
</dbReference>
<evidence type="ECO:0000256" key="2">
    <source>
        <dbReference type="ARBA" id="ARBA00008536"/>
    </source>
</evidence>
<keyword evidence="21" id="KW-1185">Reference proteome</keyword>